<evidence type="ECO:0000256" key="1">
    <source>
        <dbReference type="ARBA" id="ARBA00001806"/>
    </source>
</evidence>
<name>A0A6F9DKB8_9ASCI</name>
<dbReference type="InterPro" id="IPR029063">
    <property type="entry name" value="SAM-dependent_MTases_sf"/>
</dbReference>
<accession>A0A6F9DKB8</accession>
<evidence type="ECO:0000256" key="5">
    <source>
        <dbReference type="ARBA" id="ARBA00012779"/>
    </source>
</evidence>
<dbReference type="AlphaFoldDB" id="A0A6F9DKB8"/>
<sequence length="677" mass="76593">MTSQSSDFTSNSAQVQGTNDNSIVSKLSMVTQGYLEDKYLKYFVQKPQRRSPIINRGYYIRSKAVRHVLAKFLSARSNEDVQIVSLGAGFDTTFFNIRDLMNESATKHLKYIEIDYPSVISRKVKLAQAADLLEGQNLQNDKNIIYRNENYCAVGFDLRKVGAELAETLQNCGINFTVPTLFLSEVVMTYLTSGQSRNIIKWINHSFRNAVLVVFEQMLPTNGFGEVMLRHFETCGSPLLAIRDYPTLLSQKKRHNVLGFKTVVGVDMVSFYQCNVSSEEKEKIQNIEPFDEYEAWHQTCLHYFIMCSTNSEEESVQEFCKTCLKCHESEKPEVKAEEVSISCKEPFSSIQMFGHCASSVATGNKDLEKQVDDVILFGGFGLSTQNQRKKDHHRRLHDGTLLNIPNNNLKTLTPSNIEFKTPMYSSIVQKPNHEKTQFLLFGGRSSPKMTTNDVSLITINKNCTEHDIKLIPSQGTCPNARWRHTANVLQFVNNCEDDQHTMLVYGGRDELNVHGDCWCLNMNTFIWSNVESKVGEKDIVLGRHSHSAVKCGSEKGDILFISGGLDCNEEPLNDVLSLKMLSHSKALIDRVDIHPKLPQLYSHTSHIHTDRYLILVGGVQFPTCKELHENPNSLADQVFIIDLSTNAWIRTVTLKKPFGLNSLMLHGHCSFVFGNNS</sequence>
<proteinExistence type="evidence at transcript level"/>
<dbReference type="PANTHER" id="PTHR46529:SF1">
    <property type="entry name" value="TRNA WYBUTOSINE-SYNTHESIZING PROTEIN 4"/>
    <property type="match status" value="1"/>
</dbReference>
<dbReference type="GO" id="GO:0030488">
    <property type="term" value="P:tRNA methylation"/>
    <property type="evidence" value="ECO:0007669"/>
    <property type="project" value="TreeGrafter"/>
</dbReference>
<gene>
    <name evidence="14" type="primary">Lcmt2</name>
</gene>
<keyword evidence="7" id="KW-0489">Methyltransferase</keyword>
<keyword evidence="9" id="KW-0949">S-adenosyl-L-methionine</keyword>
<keyword evidence="8" id="KW-0808">Transferase</keyword>
<dbReference type="EC" id="2.3.1.231" evidence="4"/>
<dbReference type="GO" id="GO:0031591">
    <property type="term" value="P:wybutosine biosynthetic process"/>
    <property type="evidence" value="ECO:0007669"/>
    <property type="project" value="TreeGrafter"/>
</dbReference>
<dbReference type="SUPFAM" id="SSF117281">
    <property type="entry name" value="Kelch motif"/>
    <property type="match status" value="1"/>
</dbReference>
<dbReference type="Gene3D" id="2.120.10.80">
    <property type="entry name" value="Kelch-type beta propeller"/>
    <property type="match status" value="1"/>
</dbReference>
<evidence type="ECO:0000256" key="11">
    <source>
        <dbReference type="ARBA" id="ARBA00029750"/>
    </source>
</evidence>
<dbReference type="EC" id="2.1.1.290" evidence="5"/>
<dbReference type="EMBL" id="LR787541">
    <property type="protein sequence ID" value="CAB3263403.1"/>
    <property type="molecule type" value="mRNA"/>
</dbReference>
<comment type="catalytic activity">
    <reaction evidence="1">
        <text>7-[(3S)-3-amino-3-carboxypropyl]wyosine(37) in tRNA(Phe) + S-adenosyl-L-methionine = 7-[(3S)-(3-amino-3-methoxycarbonyl)propyl]wyosine(37) in tRNA(Phe) + S-adenosyl-L-homocysteine</text>
        <dbReference type="Rhea" id="RHEA:36903"/>
        <dbReference type="Rhea" id="RHEA-COMP:10379"/>
        <dbReference type="Rhea" id="RHEA-COMP:11844"/>
        <dbReference type="ChEBI" id="CHEBI:57856"/>
        <dbReference type="ChEBI" id="CHEBI:59789"/>
        <dbReference type="ChEBI" id="CHEBI:73543"/>
        <dbReference type="ChEBI" id="CHEBI:74275"/>
        <dbReference type="EC" id="2.1.1.290"/>
    </reaction>
</comment>
<evidence type="ECO:0000256" key="6">
    <source>
        <dbReference type="ARBA" id="ARBA00018045"/>
    </source>
</evidence>
<dbReference type="UniPathway" id="UPA00375"/>
<comment type="similarity">
    <text evidence="3">Belongs to the methyltransferase superfamily. LCMT family.</text>
</comment>
<evidence type="ECO:0000256" key="8">
    <source>
        <dbReference type="ARBA" id="ARBA00022679"/>
    </source>
</evidence>
<evidence type="ECO:0000256" key="4">
    <source>
        <dbReference type="ARBA" id="ARBA00012155"/>
    </source>
</evidence>
<dbReference type="InterPro" id="IPR015915">
    <property type="entry name" value="Kelch-typ_b-propeller"/>
</dbReference>
<comment type="catalytic activity">
    <reaction evidence="13">
        <text>7-[(3S)-(3-amino-3-methoxycarbonyl)propyl]wyosine(37) in tRNA(Phe) + S-adenosyl-L-methionine + CO2 = wybutosine(37) in tRNA(Phe) + S-adenosyl-L-homocysteine + 2 H(+)</text>
        <dbReference type="Rhea" id="RHEA:37119"/>
        <dbReference type="Rhea" id="RHEA-COMP:11844"/>
        <dbReference type="Rhea" id="RHEA-COMP:11847"/>
        <dbReference type="ChEBI" id="CHEBI:15378"/>
        <dbReference type="ChEBI" id="CHEBI:16526"/>
        <dbReference type="ChEBI" id="CHEBI:57856"/>
        <dbReference type="ChEBI" id="CHEBI:59789"/>
        <dbReference type="ChEBI" id="CHEBI:73544"/>
        <dbReference type="ChEBI" id="CHEBI:74275"/>
        <dbReference type="EC" id="2.3.1.231"/>
    </reaction>
</comment>
<protein>
    <recommendedName>
        <fullName evidence="6">tRNA wybutosine-synthesizing protein 4</fullName>
        <ecNumber evidence="5">2.1.1.290</ecNumber>
        <ecNumber evidence="4">2.3.1.231</ecNumber>
    </recommendedName>
    <alternativeName>
        <fullName evidence="12">tRNA(Phe) (7-(3-amino-3-(methoxycarbonyl)propyl)wyosine(37)-N)-methoxycarbonyltransferase</fullName>
    </alternativeName>
    <alternativeName>
        <fullName evidence="11">tRNA(Phe) (7-(3-amino-3-carboxypropyl)wyosine(37)-O)-methyltransferase</fullName>
    </alternativeName>
</protein>
<evidence type="ECO:0000313" key="14">
    <source>
        <dbReference type="EMBL" id="CAB3263403.1"/>
    </source>
</evidence>
<evidence type="ECO:0000256" key="10">
    <source>
        <dbReference type="ARBA" id="ARBA00022694"/>
    </source>
</evidence>
<dbReference type="Gene3D" id="3.40.50.150">
    <property type="entry name" value="Vaccinia Virus protein VP39"/>
    <property type="match status" value="1"/>
</dbReference>
<evidence type="ECO:0000256" key="7">
    <source>
        <dbReference type="ARBA" id="ARBA00022603"/>
    </source>
</evidence>
<keyword evidence="10" id="KW-0819">tRNA processing</keyword>
<evidence type="ECO:0000256" key="13">
    <source>
        <dbReference type="ARBA" id="ARBA00049250"/>
    </source>
</evidence>
<reference evidence="14" key="1">
    <citation type="submission" date="2020-04" db="EMBL/GenBank/DDBJ databases">
        <authorList>
            <person name="Neveu A P."/>
        </authorList>
    </citation>
    <scope>NUCLEOTIDE SEQUENCE</scope>
    <source>
        <tissue evidence="14">Whole embryo</tissue>
    </source>
</reference>
<evidence type="ECO:0000256" key="2">
    <source>
        <dbReference type="ARBA" id="ARBA00004797"/>
    </source>
</evidence>
<dbReference type="InterPro" id="IPR007213">
    <property type="entry name" value="Ppm1/Ppm2/Tcmp"/>
</dbReference>
<dbReference type="PANTHER" id="PTHR46529">
    <property type="entry name" value="TRNA WYBUTOSINE-SYNTHESIZING PROTEIN 4"/>
    <property type="match status" value="1"/>
</dbReference>
<dbReference type="Pfam" id="PF04072">
    <property type="entry name" value="LCM"/>
    <property type="match status" value="1"/>
</dbReference>
<evidence type="ECO:0000256" key="12">
    <source>
        <dbReference type="ARBA" id="ARBA00030847"/>
    </source>
</evidence>
<dbReference type="SUPFAM" id="SSF53335">
    <property type="entry name" value="S-adenosyl-L-methionine-dependent methyltransferases"/>
    <property type="match status" value="1"/>
</dbReference>
<evidence type="ECO:0000256" key="9">
    <source>
        <dbReference type="ARBA" id="ARBA00022691"/>
    </source>
</evidence>
<comment type="pathway">
    <text evidence="2">tRNA modification; wybutosine-tRNA(Phe) biosynthesis.</text>
</comment>
<dbReference type="GO" id="GO:0008175">
    <property type="term" value="F:tRNA methyltransferase activity"/>
    <property type="evidence" value="ECO:0007669"/>
    <property type="project" value="TreeGrafter"/>
</dbReference>
<evidence type="ECO:0000256" key="3">
    <source>
        <dbReference type="ARBA" id="ARBA00010703"/>
    </source>
</evidence>
<organism evidence="14">
    <name type="scientific">Phallusia mammillata</name>
    <dbReference type="NCBI Taxonomy" id="59560"/>
    <lineage>
        <taxon>Eukaryota</taxon>
        <taxon>Metazoa</taxon>
        <taxon>Chordata</taxon>
        <taxon>Tunicata</taxon>
        <taxon>Ascidiacea</taxon>
        <taxon>Phlebobranchia</taxon>
        <taxon>Ascidiidae</taxon>
        <taxon>Phallusia</taxon>
    </lineage>
</organism>
<dbReference type="Pfam" id="PF24681">
    <property type="entry name" value="Kelch_KLHDC2_KLHL20_DRC7"/>
    <property type="match status" value="1"/>
</dbReference>